<feature type="domain" description="Transposase IS200-like" evidence="1">
    <location>
        <begin position="13"/>
        <end position="134"/>
    </location>
</feature>
<dbReference type="InterPro" id="IPR036515">
    <property type="entry name" value="Transposase_17_sf"/>
</dbReference>
<dbReference type="Gene3D" id="3.30.70.1290">
    <property type="entry name" value="Transposase IS200-like"/>
    <property type="match status" value="1"/>
</dbReference>
<dbReference type="EMBL" id="UOFH01000146">
    <property type="protein sequence ID" value="VAW60504.1"/>
    <property type="molecule type" value="Genomic_DNA"/>
</dbReference>
<dbReference type="AlphaFoldDB" id="A0A3B0XWA4"/>
<dbReference type="GO" id="GO:0043565">
    <property type="term" value="F:sequence-specific DNA binding"/>
    <property type="evidence" value="ECO:0007669"/>
    <property type="project" value="TreeGrafter"/>
</dbReference>
<sequence>MGYNALRKGRNSEPNRAYCITTVTKNRELFFNDLYVARIVINIMRNLHEENYVNSLSWVLMPDHLHWLFQLGENRSNEFEPTLAVVMKRLKAASACAINDYLQRTGSIWQKAYYDRGVRDGEDVQKIARYIVANPLRAGLVQHVAEYPHWDASWL</sequence>
<organism evidence="2">
    <name type="scientific">hydrothermal vent metagenome</name>
    <dbReference type="NCBI Taxonomy" id="652676"/>
    <lineage>
        <taxon>unclassified sequences</taxon>
        <taxon>metagenomes</taxon>
        <taxon>ecological metagenomes</taxon>
    </lineage>
</organism>
<dbReference type="InterPro" id="IPR002686">
    <property type="entry name" value="Transposase_17"/>
</dbReference>
<gene>
    <name evidence="2" type="ORF">MNBD_GAMMA08-1643</name>
</gene>
<dbReference type="Pfam" id="PF01797">
    <property type="entry name" value="Y1_Tnp"/>
    <property type="match status" value="1"/>
</dbReference>
<evidence type="ECO:0000259" key="1">
    <source>
        <dbReference type="SMART" id="SM01321"/>
    </source>
</evidence>
<reference evidence="2" key="1">
    <citation type="submission" date="2018-06" db="EMBL/GenBank/DDBJ databases">
        <authorList>
            <person name="Zhirakovskaya E."/>
        </authorList>
    </citation>
    <scope>NUCLEOTIDE SEQUENCE</scope>
</reference>
<protein>
    <submittedName>
        <fullName evidence="2">Transposase and inactivated derivatives</fullName>
    </submittedName>
</protein>
<dbReference type="NCBIfam" id="NF047646">
    <property type="entry name" value="REP_Tyr_transpos"/>
    <property type="match status" value="1"/>
</dbReference>
<dbReference type="GO" id="GO:0004803">
    <property type="term" value="F:transposase activity"/>
    <property type="evidence" value="ECO:0007669"/>
    <property type="project" value="InterPro"/>
</dbReference>
<dbReference type="GO" id="GO:0006313">
    <property type="term" value="P:DNA transposition"/>
    <property type="evidence" value="ECO:0007669"/>
    <property type="project" value="InterPro"/>
</dbReference>
<proteinExistence type="predicted"/>
<dbReference type="PANTHER" id="PTHR36966">
    <property type="entry name" value="REP-ASSOCIATED TYROSINE TRANSPOSASE"/>
    <property type="match status" value="1"/>
</dbReference>
<dbReference type="InterPro" id="IPR052715">
    <property type="entry name" value="RAYT_transposase"/>
</dbReference>
<dbReference type="PANTHER" id="PTHR36966:SF1">
    <property type="entry name" value="REP-ASSOCIATED TYROSINE TRANSPOSASE"/>
    <property type="match status" value="1"/>
</dbReference>
<dbReference type="SUPFAM" id="SSF143422">
    <property type="entry name" value="Transposase IS200-like"/>
    <property type="match status" value="1"/>
</dbReference>
<accession>A0A3B0XWA4</accession>
<evidence type="ECO:0000313" key="2">
    <source>
        <dbReference type="EMBL" id="VAW60504.1"/>
    </source>
</evidence>
<name>A0A3B0XWA4_9ZZZZ</name>
<dbReference type="SMART" id="SM01321">
    <property type="entry name" value="Y1_Tnp"/>
    <property type="match status" value="1"/>
</dbReference>